<name>A0A1E3QEW6_LIPST</name>
<organism evidence="3 4">
    <name type="scientific">Lipomyces starkeyi NRRL Y-11557</name>
    <dbReference type="NCBI Taxonomy" id="675824"/>
    <lineage>
        <taxon>Eukaryota</taxon>
        <taxon>Fungi</taxon>
        <taxon>Dikarya</taxon>
        <taxon>Ascomycota</taxon>
        <taxon>Saccharomycotina</taxon>
        <taxon>Lipomycetes</taxon>
        <taxon>Lipomycetales</taxon>
        <taxon>Lipomycetaceae</taxon>
        <taxon>Lipomyces</taxon>
    </lineage>
</organism>
<dbReference type="InterPro" id="IPR053881">
    <property type="entry name" value="Utp8_C"/>
</dbReference>
<sequence length="691" mass="75770">MSNIAPPFTIHTLPSTAAQSFHISTPKSTVLDVAVTAASISRITLRPTPRLLASVAISPLAEVLCPAVVVAHKGEGITAFAAIRERKRNIFLRRLQENGSMIEIELDAEVVALNLLLVGVVVVVFRSGKIAAFKIAQDGHKNDQFEQVWSSNFYEDANSVLYSHFYDGIENEVSLLLAGRPSNNILDVRKFKITSAEARQTDKWNIFNADDKNQQEYIQFHDSGILFRLLGTSLELVTIPTLIHTTLDLAPFISTATSQKKISVLSYLPVGKSTILLSTGASILLINWQYKTILATLDLPEFDTFTFVGRVGKRAAVGTTKNGQVQVIAFNVGTGKLLECVTGKVKSISKKGNKPVLTNIFFKERYSSRKYKTDAQAALTASKNQVENIIAQLQALKKVGDVSGFDGRILPFLTGKSDWFEVENDHPNSKMKAKKRTDELDFPAKSVTGHRDKISHYSSAAARQVDPLLISSITDLMFDTENDKLKLSIFRSRSLMYILSHPLFPTSKYPGLLTALSCDSQLLMTALRYTRGISVDALVTVLISTLLNSGDIDPVGIETVNLIVSRVEKDFSYSAIVTSLSSSYPTTDLQRALESLIALLSKPLCGLSTIDVWNILPCFIDASGILSLQEDVISSLSTLVDGEIQDLLGRVEVLEIVDVALDWTRRRKLRNAGSGIDGVVTSVGLMKSSRV</sequence>
<reference evidence="3 4" key="1">
    <citation type="journal article" date="2016" name="Proc. Natl. Acad. Sci. U.S.A.">
        <title>Comparative genomics of biotechnologically important yeasts.</title>
        <authorList>
            <person name="Riley R."/>
            <person name="Haridas S."/>
            <person name="Wolfe K.H."/>
            <person name="Lopes M.R."/>
            <person name="Hittinger C.T."/>
            <person name="Goeker M."/>
            <person name="Salamov A.A."/>
            <person name="Wisecaver J.H."/>
            <person name="Long T.M."/>
            <person name="Calvey C.H."/>
            <person name="Aerts A.L."/>
            <person name="Barry K.W."/>
            <person name="Choi C."/>
            <person name="Clum A."/>
            <person name="Coughlan A.Y."/>
            <person name="Deshpande S."/>
            <person name="Douglass A.P."/>
            <person name="Hanson S.J."/>
            <person name="Klenk H.-P."/>
            <person name="LaButti K.M."/>
            <person name="Lapidus A."/>
            <person name="Lindquist E.A."/>
            <person name="Lipzen A.M."/>
            <person name="Meier-Kolthoff J.P."/>
            <person name="Ohm R.A."/>
            <person name="Otillar R.P."/>
            <person name="Pangilinan J.L."/>
            <person name="Peng Y."/>
            <person name="Rokas A."/>
            <person name="Rosa C.A."/>
            <person name="Scheuner C."/>
            <person name="Sibirny A.A."/>
            <person name="Slot J.C."/>
            <person name="Stielow J.B."/>
            <person name="Sun H."/>
            <person name="Kurtzman C.P."/>
            <person name="Blackwell M."/>
            <person name="Grigoriev I.V."/>
            <person name="Jeffries T.W."/>
        </authorList>
    </citation>
    <scope>NUCLEOTIDE SEQUENCE [LARGE SCALE GENOMIC DNA]</scope>
    <source>
        <strain evidence="3 4">NRRL Y-11557</strain>
    </source>
</reference>
<protein>
    <submittedName>
        <fullName evidence="3">Uncharacterized protein</fullName>
    </submittedName>
</protein>
<evidence type="ECO:0000313" key="4">
    <source>
        <dbReference type="Proteomes" id="UP000094385"/>
    </source>
</evidence>
<feature type="domain" description="Utp8 C-terminal" evidence="2">
    <location>
        <begin position="374"/>
        <end position="661"/>
    </location>
</feature>
<dbReference type="OrthoDB" id="4055624at2759"/>
<dbReference type="Pfam" id="PF10395">
    <property type="entry name" value="Utp8_b_propeller"/>
    <property type="match status" value="1"/>
</dbReference>
<evidence type="ECO:0000259" key="1">
    <source>
        <dbReference type="Pfam" id="PF10395"/>
    </source>
</evidence>
<gene>
    <name evidence="3" type="ORF">LIPSTDRAFT_196</name>
</gene>
<keyword evidence="4" id="KW-1185">Reference proteome</keyword>
<proteinExistence type="predicted"/>
<dbReference type="Pfam" id="PF22542">
    <property type="entry name" value="Utp8_C"/>
    <property type="match status" value="1"/>
</dbReference>
<dbReference type="EMBL" id="KV454289">
    <property type="protein sequence ID" value="ODQ76251.1"/>
    <property type="molecule type" value="Genomic_DNA"/>
</dbReference>
<evidence type="ECO:0000313" key="3">
    <source>
        <dbReference type="EMBL" id="ODQ76251.1"/>
    </source>
</evidence>
<feature type="domain" description="Utp8 beta-propeller" evidence="1">
    <location>
        <begin position="23"/>
        <end position="340"/>
    </location>
</feature>
<dbReference type="InterPro" id="IPR018843">
    <property type="entry name" value="Utp8_b-prop"/>
</dbReference>
<dbReference type="AlphaFoldDB" id="A0A1E3QEW6"/>
<dbReference type="STRING" id="675824.A0A1E3QEW6"/>
<accession>A0A1E3QEW6</accession>
<evidence type="ECO:0000259" key="2">
    <source>
        <dbReference type="Pfam" id="PF22542"/>
    </source>
</evidence>
<dbReference type="Proteomes" id="UP000094385">
    <property type="component" value="Unassembled WGS sequence"/>
</dbReference>